<evidence type="ECO:0000313" key="1">
    <source>
        <dbReference type="EMBL" id="KZV78940.1"/>
    </source>
</evidence>
<accession>A0A166NAH8</accession>
<sequence length="303" mass="34195">MTVTALPRLPPELVLLVIEHAASSEVFSSTSWVATLCLVCKVFRCVVTPILYDHITLDDDTQPHLATTSTLLDTPLAYTRSVHFACHYPDKPYTNPSFKPFARALANISTFTGPTLALIELSKHAHDLKLSSAYITDVTFDSEIAGIQGVVNTLTWLHLICELCDEDLNQWPDLSSSHVEYLTIDLFVERDTIGDERYTSINLSPMTSQAVSPPRLRRVLIRPRFVYPFDVQRVARTVVDWATKQRDQRIYIDDMSVPVRDAEGKWLSVELDQQDAMVGHSVWLCGRQAWHPPSPTLYHSNSS</sequence>
<dbReference type="AlphaFoldDB" id="A0A166NAH8"/>
<protein>
    <recommendedName>
        <fullName evidence="3">F-box domain-containing protein</fullName>
    </recommendedName>
</protein>
<dbReference type="InParanoid" id="A0A166NAH8"/>
<dbReference type="Proteomes" id="UP000077266">
    <property type="component" value="Unassembled WGS sequence"/>
</dbReference>
<proteinExistence type="predicted"/>
<keyword evidence="2" id="KW-1185">Reference proteome</keyword>
<reference evidence="1 2" key="1">
    <citation type="journal article" date="2016" name="Mol. Biol. Evol.">
        <title>Comparative Genomics of Early-Diverging Mushroom-Forming Fungi Provides Insights into the Origins of Lignocellulose Decay Capabilities.</title>
        <authorList>
            <person name="Nagy L.G."/>
            <person name="Riley R."/>
            <person name="Tritt A."/>
            <person name="Adam C."/>
            <person name="Daum C."/>
            <person name="Floudas D."/>
            <person name="Sun H."/>
            <person name="Yadav J.S."/>
            <person name="Pangilinan J."/>
            <person name="Larsson K.H."/>
            <person name="Matsuura K."/>
            <person name="Barry K."/>
            <person name="Labutti K."/>
            <person name="Kuo R."/>
            <person name="Ohm R.A."/>
            <person name="Bhattacharya S.S."/>
            <person name="Shirouzu T."/>
            <person name="Yoshinaga Y."/>
            <person name="Martin F.M."/>
            <person name="Grigoriev I.V."/>
            <person name="Hibbett D.S."/>
        </authorList>
    </citation>
    <scope>NUCLEOTIDE SEQUENCE [LARGE SCALE GENOMIC DNA]</scope>
    <source>
        <strain evidence="1 2">HHB12029</strain>
    </source>
</reference>
<name>A0A166NAH8_EXIGL</name>
<evidence type="ECO:0000313" key="2">
    <source>
        <dbReference type="Proteomes" id="UP000077266"/>
    </source>
</evidence>
<evidence type="ECO:0008006" key="3">
    <source>
        <dbReference type="Google" id="ProtNLM"/>
    </source>
</evidence>
<gene>
    <name evidence="1" type="ORF">EXIGLDRAFT_493963</name>
</gene>
<dbReference type="EMBL" id="KV426719">
    <property type="protein sequence ID" value="KZV78940.1"/>
    <property type="molecule type" value="Genomic_DNA"/>
</dbReference>
<organism evidence="1 2">
    <name type="scientific">Exidia glandulosa HHB12029</name>
    <dbReference type="NCBI Taxonomy" id="1314781"/>
    <lineage>
        <taxon>Eukaryota</taxon>
        <taxon>Fungi</taxon>
        <taxon>Dikarya</taxon>
        <taxon>Basidiomycota</taxon>
        <taxon>Agaricomycotina</taxon>
        <taxon>Agaricomycetes</taxon>
        <taxon>Auriculariales</taxon>
        <taxon>Exidiaceae</taxon>
        <taxon>Exidia</taxon>
    </lineage>
</organism>